<keyword evidence="3 10" id="KW-1134">Transmembrane beta strand</keyword>
<evidence type="ECO:0000313" key="15">
    <source>
        <dbReference type="Proteomes" id="UP000609064"/>
    </source>
</evidence>
<evidence type="ECO:0000256" key="4">
    <source>
        <dbReference type="ARBA" id="ARBA00022692"/>
    </source>
</evidence>
<sequence length="666" mass="74455">MKVLLLYVGLLNSATDSTKTELLNEVVITANRSANQEFQTANSVKILNKKYLKTYAPRTTPEALMGVNGVFVQKTNHGGGSPFVRGLTGNQTLLLVDGIRLSNSTFRYGPNQYFNTIDPFSIEKIEVLKGGGSVQYGSDALGGTIQVFTAEPEFGSKWKTSFLGRVATQGMEQTARGEINYGGEKLAISGSFGYRNFGDLVGGKLTGRQSPSGYDEQMGNLKAKLKLGKGILTLAHQYFEAKDVPVYHKVVLENFAINEFQPQRRNLSYVKFNQKNESKIFNEFLIIGSLQMTYEGRNSQKNASTRLIHETDKVYTKGLTSNVFSACSEKWTANSGIEIYHDLVRSSKIDVPASPASSEAPKFLRGLYPDNSTFLNYSLYTLHQFVQNHWQFSAGLRYNGFSIIVPDETIGKTNLTPQALVPNVSVAYLIGSKSNIYASYNAGFRTPNVDDLGTLGIVDFRYELPTNSLKPEKSNNYELGYKFRTNRFSAATAIYYSDLRELIARVKVPNQVINGYNLYQKENIEKANIKGIEAEFEGILSKELKTYGGISYTYGQNITKNEPIRRIPPLNGRLGVEYRKSNFFVRPELLFASKQDRLSQGDKDDNRIGKNGTAAWQIFNIYAGYEYKWLNINLSAQNLTNKDYRTHGSGINGVGRSLWLTLNVEI</sequence>
<dbReference type="Gene3D" id="2.40.170.20">
    <property type="entry name" value="TonB-dependent receptor, beta-barrel domain"/>
    <property type="match status" value="1"/>
</dbReference>
<keyword evidence="8" id="KW-0675">Receptor</keyword>
<evidence type="ECO:0000256" key="3">
    <source>
        <dbReference type="ARBA" id="ARBA00022452"/>
    </source>
</evidence>
<evidence type="ECO:0000256" key="6">
    <source>
        <dbReference type="ARBA" id="ARBA00023077"/>
    </source>
</evidence>
<reference evidence="14" key="2">
    <citation type="submission" date="2020-09" db="EMBL/GenBank/DDBJ databases">
        <authorList>
            <person name="Sun Q."/>
            <person name="Zhou Y."/>
        </authorList>
    </citation>
    <scope>NUCLEOTIDE SEQUENCE</scope>
    <source>
        <strain evidence="14">CGMCC 1.15958</strain>
    </source>
</reference>
<dbReference type="EMBL" id="BMKK01000015">
    <property type="protein sequence ID" value="GGD79585.1"/>
    <property type="molecule type" value="Genomic_DNA"/>
</dbReference>
<dbReference type="GO" id="GO:0009279">
    <property type="term" value="C:cell outer membrane"/>
    <property type="evidence" value="ECO:0007669"/>
    <property type="project" value="UniProtKB-SubCell"/>
</dbReference>
<dbReference type="CDD" id="cd01347">
    <property type="entry name" value="ligand_gated_channel"/>
    <property type="match status" value="1"/>
</dbReference>
<keyword evidence="6 11" id="KW-0798">TonB box</keyword>
<dbReference type="InterPro" id="IPR039426">
    <property type="entry name" value="TonB-dep_rcpt-like"/>
</dbReference>
<name>A0A916Z871_9BACT</name>
<keyword evidence="15" id="KW-1185">Reference proteome</keyword>
<dbReference type="InterPro" id="IPR012910">
    <property type="entry name" value="Plug_dom"/>
</dbReference>
<evidence type="ECO:0000256" key="5">
    <source>
        <dbReference type="ARBA" id="ARBA00022729"/>
    </source>
</evidence>
<dbReference type="AlphaFoldDB" id="A0A916Z871"/>
<dbReference type="InterPro" id="IPR000531">
    <property type="entry name" value="Beta-barrel_TonB"/>
</dbReference>
<dbReference type="SUPFAM" id="SSF56935">
    <property type="entry name" value="Porins"/>
    <property type="match status" value="1"/>
</dbReference>
<evidence type="ECO:0008006" key="16">
    <source>
        <dbReference type="Google" id="ProtNLM"/>
    </source>
</evidence>
<dbReference type="PANTHER" id="PTHR30069">
    <property type="entry name" value="TONB-DEPENDENT OUTER MEMBRANE RECEPTOR"/>
    <property type="match status" value="1"/>
</dbReference>
<dbReference type="GO" id="GO:0015344">
    <property type="term" value="F:siderophore uptake transmembrane transporter activity"/>
    <property type="evidence" value="ECO:0007669"/>
    <property type="project" value="TreeGrafter"/>
</dbReference>
<keyword evidence="2 10" id="KW-0813">Transport</keyword>
<evidence type="ECO:0000256" key="9">
    <source>
        <dbReference type="ARBA" id="ARBA00023237"/>
    </source>
</evidence>
<comment type="similarity">
    <text evidence="10 11">Belongs to the TonB-dependent receptor family.</text>
</comment>
<organism evidence="14 15">
    <name type="scientific">Emticicia aquatilis</name>
    <dbReference type="NCBI Taxonomy" id="1537369"/>
    <lineage>
        <taxon>Bacteria</taxon>
        <taxon>Pseudomonadati</taxon>
        <taxon>Bacteroidota</taxon>
        <taxon>Cytophagia</taxon>
        <taxon>Cytophagales</taxon>
        <taxon>Leadbetterellaceae</taxon>
        <taxon>Emticicia</taxon>
    </lineage>
</organism>
<dbReference type="GO" id="GO:0044718">
    <property type="term" value="P:siderophore transmembrane transport"/>
    <property type="evidence" value="ECO:0007669"/>
    <property type="project" value="TreeGrafter"/>
</dbReference>
<dbReference type="Proteomes" id="UP000609064">
    <property type="component" value="Unassembled WGS sequence"/>
</dbReference>
<keyword evidence="4 10" id="KW-0812">Transmembrane</keyword>
<feature type="domain" description="TonB-dependent receptor plug" evidence="13">
    <location>
        <begin position="39"/>
        <end position="144"/>
    </location>
</feature>
<accession>A0A916Z871</accession>
<evidence type="ECO:0000256" key="8">
    <source>
        <dbReference type="ARBA" id="ARBA00023170"/>
    </source>
</evidence>
<evidence type="ECO:0000259" key="12">
    <source>
        <dbReference type="Pfam" id="PF00593"/>
    </source>
</evidence>
<dbReference type="InterPro" id="IPR036942">
    <property type="entry name" value="Beta-barrel_TonB_sf"/>
</dbReference>
<proteinExistence type="inferred from homology"/>
<evidence type="ECO:0000256" key="1">
    <source>
        <dbReference type="ARBA" id="ARBA00004571"/>
    </source>
</evidence>
<evidence type="ECO:0000259" key="13">
    <source>
        <dbReference type="Pfam" id="PF07715"/>
    </source>
</evidence>
<evidence type="ECO:0000256" key="11">
    <source>
        <dbReference type="RuleBase" id="RU003357"/>
    </source>
</evidence>
<dbReference type="RefSeq" id="WP_188770567.1">
    <property type="nucleotide sequence ID" value="NZ_BMKK01000015.1"/>
</dbReference>
<protein>
    <recommendedName>
        <fullName evidence="16">TonB-dependent receptor</fullName>
    </recommendedName>
</protein>
<evidence type="ECO:0000256" key="7">
    <source>
        <dbReference type="ARBA" id="ARBA00023136"/>
    </source>
</evidence>
<dbReference type="PANTHER" id="PTHR30069:SF29">
    <property type="entry name" value="HEMOGLOBIN AND HEMOGLOBIN-HAPTOGLOBIN-BINDING PROTEIN 1-RELATED"/>
    <property type="match status" value="1"/>
</dbReference>
<dbReference type="InterPro" id="IPR037066">
    <property type="entry name" value="Plug_dom_sf"/>
</dbReference>
<evidence type="ECO:0000256" key="10">
    <source>
        <dbReference type="PROSITE-ProRule" id="PRU01360"/>
    </source>
</evidence>
<reference evidence="14" key="1">
    <citation type="journal article" date="2014" name="Int. J. Syst. Evol. Microbiol.">
        <title>Complete genome sequence of Corynebacterium casei LMG S-19264T (=DSM 44701T), isolated from a smear-ripened cheese.</title>
        <authorList>
            <consortium name="US DOE Joint Genome Institute (JGI-PGF)"/>
            <person name="Walter F."/>
            <person name="Albersmeier A."/>
            <person name="Kalinowski J."/>
            <person name="Ruckert C."/>
        </authorList>
    </citation>
    <scope>NUCLEOTIDE SEQUENCE</scope>
    <source>
        <strain evidence="14">CGMCC 1.15958</strain>
    </source>
</reference>
<keyword evidence="5" id="KW-0732">Signal</keyword>
<comment type="caution">
    <text evidence="14">The sequence shown here is derived from an EMBL/GenBank/DDBJ whole genome shotgun (WGS) entry which is preliminary data.</text>
</comment>
<gene>
    <name evidence="14" type="ORF">GCM10011514_49430</name>
</gene>
<evidence type="ECO:0000313" key="14">
    <source>
        <dbReference type="EMBL" id="GGD79585.1"/>
    </source>
</evidence>
<dbReference type="Pfam" id="PF07715">
    <property type="entry name" value="Plug"/>
    <property type="match status" value="1"/>
</dbReference>
<dbReference type="PROSITE" id="PS52016">
    <property type="entry name" value="TONB_DEPENDENT_REC_3"/>
    <property type="match status" value="1"/>
</dbReference>
<evidence type="ECO:0000256" key="2">
    <source>
        <dbReference type="ARBA" id="ARBA00022448"/>
    </source>
</evidence>
<dbReference type="Gene3D" id="2.170.130.10">
    <property type="entry name" value="TonB-dependent receptor, plug domain"/>
    <property type="match status" value="1"/>
</dbReference>
<feature type="domain" description="TonB-dependent receptor-like beta-barrel" evidence="12">
    <location>
        <begin position="288"/>
        <end position="639"/>
    </location>
</feature>
<dbReference type="Pfam" id="PF00593">
    <property type="entry name" value="TonB_dep_Rec_b-barrel"/>
    <property type="match status" value="1"/>
</dbReference>
<comment type="subcellular location">
    <subcellularLocation>
        <location evidence="1 10">Cell outer membrane</location>
        <topology evidence="1 10">Multi-pass membrane protein</topology>
    </subcellularLocation>
</comment>
<keyword evidence="9 10" id="KW-0998">Cell outer membrane</keyword>
<keyword evidence="7 10" id="KW-0472">Membrane</keyword>